<feature type="region of interest" description="Disordered" evidence="2">
    <location>
        <begin position="1"/>
        <end position="67"/>
    </location>
</feature>
<feature type="compositionally biased region" description="Basic residues" evidence="2">
    <location>
        <begin position="14"/>
        <end position="25"/>
    </location>
</feature>
<proteinExistence type="predicted"/>
<feature type="region of interest" description="Disordered" evidence="2">
    <location>
        <begin position="1407"/>
        <end position="1436"/>
    </location>
</feature>
<sequence>MDTYQEESHDEKKRLRMEKRERRKKRDEALTPEELIEKEKRRQEKKEKKKAERKKAKEGNDRNKDDIDVEKAAFLVRSDSDLKEVVVVQLPTKTDYPISQVTIDIPENDKSIVDLKEGFYNKDLPTENQIVKNNNEDIEERLAKKNELKEKLKRKTENPDFHPPTPEVLDIREKLPEDFIANESPRSLEERLAKKKALKDRIMKKTDNLKIDIEEESAKTYEEILTQHCNSQPEVKDSNFDIITIPPLNIKDIDTPETVNESDVSPKVNTDIQTRIAMKKALKEKVTHQHIIENEQIDSKEKIPKKRVTINEEENQTELFHNEETALESPKPSGAQDLTTRLAIMREKKKQKENRSSPLNLNAQPYESKPENDFSKQVIFDDDQLEKQPLQEDEQDTNDDTFSERKISLAPLSDEKDLPWAMYKDIINSNEEGDDELDIPEEPESDDEIYNPTINNGITDLYDVLVSMDAKESQLNIKTQPLFQSDLQKQNMKDITELKKSLAEEEIKVYLDEFEQRVEQEILMIGNISFKEIQEEETRLRKEHITFQQLQVRVQRQRQEEISKAMERAKKYVLSKYKEKQKEIRMREEHLMQKDRSYKSEIHRAFRRSESQLKKALKVRKAEVKTMYGDLTFADGQYGGSKGRRWKIDWDQAPQPIQVRIKCLRGVKDKLPCSRYVLMISLYNRLGGNVMKWSNLKGQQWGGATLPIFHGGEFFNTEMKVDQSVFTVCPSRPDIRPGMVLVFELFILRGPVTPIDKVVGWGCFPVCDAEFNVIEGKYKAPFLRGSMDPGIDKFEVIEKLMADDLENWLCNFYFEIVKLPRYMAGQKEYEVELQFTSGLLSAPIRTIQEEENIDGERPIYGSKTDVNSHELSHLSIRATSVASSGNNSTEKPNYLSVDDEKASSSGSSGNKGSSHFDSQTNQMKRAEIISTDLKKRKQSKDLQFTQTITSVTASRQLIEEKGLQFSGDSDSDYESDFNNVKKDEDFKPVKGQPGMFYKIHHNTPAEVYAQRMYTMMPKTPVIVEHFQTKKKKLTHLEELSTYSFSVKLPFSTKGHIEHRSAKKTQYLSRMLLTELGISQIKSREFWSMIFMLLVCYWIRLYCHYIGQWIALLGFLVPLNRFEFLPHTVNLNYQNTLLRTREEIALIVIGPFTNIILFCIMIIISAFIQLLFDRFPSIFSKFIMAFGIHCVMDPIWILITDSALGRFRNLGGDNPIGDGFKLYWHFNQFYNNDNVTLFISIALTSFLYFVTMFCACSLLYMYFLRLHNNGRLMDVYWRLQYKEEAFFIPHDLEISNEELNYVCRKAEQWRGEEGERRKTAVYDYVWEEEEIGDWNESGEKTGTKEITTHVSIHTLYLDGLRELYRHFLKLPDGAIIEVFGEMNIPGLDDGLKQALMKKTTFQSLQLPKKRNISRSNSRSSITKDGTSRQNRSNFLGV</sequence>
<dbReference type="PANTHER" id="PTHR33862">
    <property type="entry name" value="OROFACIAL CLEFT 1 CANDIDATE GENE 1 PROTEIN"/>
    <property type="match status" value="1"/>
</dbReference>
<feature type="transmembrane region" description="Helical" evidence="3">
    <location>
        <begin position="1143"/>
        <end position="1171"/>
    </location>
</feature>
<gene>
    <name evidence="5" type="primary">LOC100210827</name>
</gene>
<feature type="compositionally biased region" description="Polar residues" evidence="2">
    <location>
        <begin position="1421"/>
        <end position="1436"/>
    </location>
</feature>
<dbReference type="RefSeq" id="XP_065652502.1">
    <property type="nucleotide sequence ID" value="XM_065796430.1"/>
</dbReference>
<dbReference type="PANTHER" id="PTHR33862:SF3">
    <property type="entry name" value="OROFACIAL CLEFT 1 CANDIDATE GENE 1 PROTEIN"/>
    <property type="match status" value="1"/>
</dbReference>
<keyword evidence="1" id="KW-0175">Coiled coil</keyword>
<feature type="transmembrane region" description="Helical" evidence="3">
    <location>
        <begin position="1236"/>
        <end position="1262"/>
    </location>
</feature>
<feature type="transmembrane region" description="Helical" evidence="3">
    <location>
        <begin position="1178"/>
        <end position="1198"/>
    </location>
</feature>
<evidence type="ECO:0000256" key="1">
    <source>
        <dbReference type="SAM" id="Coils"/>
    </source>
</evidence>
<organism evidence="4 5">
    <name type="scientific">Hydra vulgaris</name>
    <name type="common">Hydra</name>
    <name type="synonym">Hydra attenuata</name>
    <dbReference type="NCBI Taxonomy" id="6087"/>
    <lineage>
        <taxon>Eukaryota</taxon>
        <taxon>Metazoa</taxon>
        <taxon>Cnidaria</taxon>
        <taxon>Hydrozoa</taxon>
        <taxon>Hydroidolina</taxon>
        <taxon>Anthoathecata</taxon>
        <taxon>Aplanulata</taxon>
        <taxon>Hydridae</taxon>
        <taxon>Hydra</taxon>
    </lineage>
</organism>
<name>A0ABM4BTM4_HYDVU</name>
<feature type="compositionally biased region" description="Low complexity" evidence="2">
    <location>
        <begin position="903"/>
        <end position="913"/>
    </location>
</feature>
<evidence type="ECO:0000313" key="4">
    <source>
        <dbReference type="Proteomes" id="UP001652625"/>
    </source>
</evidence>
<dbReference type="InterPro" id="IPR031390">
    <property type="entry name" value="OFCC1"/>
</dbReference>
<feature type="region of interest" description="Disordered" evidence="2">
    <location>
        <begin position="429"/>
        <end position="450"/>
    </location>
</feature>
<keyword evidence="4" id="KW-1185">Reference proteome</keyword>
<feature type="coiled-coil region" evidence="1">
    <location>
        <begin position="128"/>
        <end position="158"/>
    </location>
</feature>
<feature type="compositionally biased region" description="Basic and acidic residues" evidence="2">
    <location>
        <begin position="1"/>
        <end position="13"/>
    </location>
</feature>
<feature type="region of interest" description="Disordered" evidence="2">
    <location>
        <begin position="312"/>
        <end position="372"/>
    </location>
</feature>
<feature type="compositionally biased region" description="Acidic residues" evidence="2">
    <location>
        <begin position="431"/>
        <end position="449"/>
    </location>
</feature>
<feature type="region of interest" description="Disordered" evidence="2">
    <location>
        <begin position="389"/>
        <end position="410"/>
    </location>
</feature>
<protein>
    <submittedName>
        <fullName evidence="5">Uncharacterized protein LOC100210827 isoform X2</fullName>
    </submittedName>
</protein>
<accession>A0ABM4BTM4</accession>
<evidence type="ECO:0000256" key="2">
    <source>
        <dbReference type="SAM" id="MobiDB-lite"/>
    </source>
</evidence>
<dbReference type="GeneID" id="100210827"/>
<evidence type="ECO:0000313" key="5">
    <source>
        <dbReference type="RefSeq" id="XP_065652502.1"/>
    </source>
</evidence>
<reference evidence="5" key="1">
    <citation type="submission" date="2025-08" db="UniProtKB">
        <authorList>
            <consortium name="RefSeq"/>
        </authorList>
    </citation>
    <scope>IDENTIFICATION</scope>
</reference>
<feature type="compositionally biased region" description="Basic and acidic residues" evidence="2">
    <location>
        <begin position="35"/>
        <end position="67"/>
    </location>
</feature>
<feature type="compositionally biased region" description="Acidic residues" evidence="2">
    <location>
        <begin position="391"/>
        <end position="401"/>
    </location>
</feature>
<keyword evidence="3" id="KW-0812">Transmembrane</keyword>
<keyword evidence="3" id="KW-0472">Membrane</keyword>
<dbReference type="Proteomes" id="UP001652625">
    <property type="component" value="Chromosome 04"/>
</dbReference>
<keyword evidence="3" id="KW-1133">Transmembrane helix</keyword>
<feature type="compositionally biased region" description="Polar residues" evidence="2">
    <location>
        <begin position="356"/>
        <end position="365"/>
    </location>
</feature>
<feature type="compositionally biased region" description="Polar residues" evidence="2">
    <location>
        <begin position="879"/>
        <end position="891"/>
    </location>
</feature>
<evidence type="ECO:0000256" key="3">
    <source>
        <dbReference type="SAM" id="Phobius"/>
    </source>
</evidence>
<feature type="region of interest" description="Disordered" evidence="2">
    <location>
        <begin position="879"/>
        <end position="922"/>
    </location>
</feature>